<feature type="coiled-coil region" evidence="1">
    <location>
        <begin position="267"/>
        <end position="294"/>
    </location>
</feature>
<reference evidence="2 3" key="1">
    <citation type="journal article" date="2020" name="IScience">
        <title>Genome Sequencing of the Endangered Kingdonia uniflora (Circaeasteraceae, Ranunculales) Reveals Potential Mechanisms of Evolutionary Specialization.</title>
        <authorList>
            <person name="Sun Y."/>
            <person name="Deng T."/>
            <person name="Zhang A."/>
            <person name="Moore M.J."/>
            <person name="Landis J.B."/>
            <person name="Lin N."/>
            <person name="Zhang H."/>
            <person name="Zhang X."/>
            <person name="Huang J."/>
            <person name="Zhang X."/>
            <person name="Sun H."/>
            <person name="Wang H."/>
        </authorList>
    </citation>
    <scope>NUCLEOTIDE SEQUENCE [LARGE SCALE GENOMIC DNA]</scope>
    <source>
        <strain evidence="2">TB1705</strain>
        <tissue evidence="2">Leaf</tissue>
    </source>
</reference>
<comment type="caution">
    <text evidence="2">The sequence shown here is derived from an EMBL/GenBank/DDBJ whole genome shotgun (WGS) entry which is preliminary data.</text>
</comment>
<accession>A0A7J7L7Z2</accession>
<organism evidence="2 3">
    <name type="scientific">Kingdonia uniflora</name>
    <dbReference type="NCBI Taxonomy" id="39325"/>
    <lineage>
        <taxon>Eukaryota</taxon>
        <taxon>Viridiplantae</taxon>
        <taxon>Streptophyta</taxon>
        <taxon>Embryophyta</taxon>
        <taxon>Tracheophyta</taxon>
        <taxon>Spermatophyta</taxon>
        <taxon>Magnoliopsida</taxon>
        <taxon>Ranunculales</taxon>
        <taxon>Circaeasteraceae</taxon>
        <taxon>Kingdonia</taxon>
    </lineage>
</organism>
<evidence type="ECO:0000313" key="3">
    <source>
        <dbReference type="Proteomes" id="UP000541444"/>
    </source>
</evidence>
<name>A0A7J7L7Z2_9MAGN</name>
<sequence>MVSTQRERLKISGINQEISEGNKRLKRAKGSGSHRWEFSSVVRGKLESTANLHLDTEEYILKMGRLSIDEVSTSGRMNESDSGGEGGLEQFPSFPYQLVSYPPGSDAFREFCKAKRAIGGKWGKYLEIENRDRGIEESISLEYFDGDVWSGLSEGFLCYLTQFEYGLSLPLTNLAKTIINTIGACPIQMNRNMWEVITMCDHLNERWEKEERLRRITPVDVLLFYRVKNFKSSVGSYFCAKVTWRRFFDLNSAGRTWNDNIIWVKGVKFTLERKESLLDEVAEEETELDLVLGELGLRRKKRVEREKVIEGRSASMDDLKEVEERARLAIHQGKDYISQMVEEKANLDETAEERNKLDRHLMLKGYSQKDVDAIMADTYVKDEGEEA</sequence>
<protein>
    <submittedName>
        <fullName evidence="2">Uncharacterized protein</fullName>
    </submittedName>
</protein>
<dbReference type="Proteomes" id="UP000541444">
    <property type="component" value="Unassembled WGS sequence"/>
</dbReference>
<keyword evidence="3" id="KW-1185">Reference proteome</keyword>
<evidence type="ECO:0000256" key="1">
    <source>
        <dbReference type="SAM" id="Coils"/>
    </source>
</evidence>
<dbReference type="EMBL" id="JACGCM010002558">
    <property type="protein sequence ID" value="KAF6138703.1"/>
    <property type="molecule type" value="Genomic_DNA"/>
</dbReference>
<proteinExistence type="predicted"/>
<evidence type="ECO:0000313" key="2">
    <source>
        <dbReference type="EMBL" id="KAF6138703.1"/>
    </source>
</evidence>
<dbReference type="AlphaFoldDB" id="A0A7J7L7Z2"/>
<keyword evidence="1" id="KW-0175">Coiled coil</keyword>
<gene>
    <name evidence="2" type="ORF">GIB67_009897</name>
</gene>